<organism evidence="1 2">
    <name type="scientific">Breoghania corrubedonensis</name>
    <dbReference type="NCBI Taxonomy" id="665038"/>
    <lineage>
        <taxon>Bacteria</taxon>
        <taxon>Pseudomonadati</taxon>
        <taxon>Pseudomonadota</taxon>
        <taxon>Alphaproteobacteria</taxon>
        <taxon>Hyphomicrobiales</taxon>
        <taxon>Stappiaceae</taxon>
        <taxon>Breoghania</taxon>
    </lineage>
</organism>
<dbReference type="AlphaFoldDB" id="A0A2T5UYW3"/>
<proteinExistence type="predicted"/>
<dbReference type="InterPro" id="IPR011990">
    <property type="entry name" value="TPR-like_helical_dom_sf"/>
</dbReference>
<evidence type="ECO:0000313" key="2">
    <source>
        <dbReference type="Proteomes" id="UP000244081"/>
    </source>
</evidence>
<evidence type="ECO:0000313" key="1">
    <source>
        <dbReference type="EMBL" id="PTW56670.1"/>
    </source>
</evidence>
<dbReference type="Pfam" id="PF07720">
    <property type="entry name" value="TPR_3"/>
    <property type="match status" value="1"/>
</dbReference>
<name>A0A2T5UYW3_9HYPH</name>
<comment type="caution">
    <text evidence="1">The sequence shown here is derived from an EMBL/GenBank/DDBJ whole genome shotgun (WGS) entry which is preliminary data.</text>
</comment>
<dbReference type="EMBL" id="QAYG01000011">
    <property type="protein sequence ID" value="PTW56670.1"/>
    <property type="molecule type" value="Genomic_DNA"/>
</dbReference>
<accession>A0A2T5UYW3</accession>
<reference evidence="1 2" key="1">
    <citation type="submission" date="2018-04" db="EMBL/GenBank/DDBJ databases">
        <title>Genomic Encyclopedia of Archaeal and Bacterial Type Strains, Phase II (KMG-II): from individual species to whole genera.</title>
        <authorList>
            <person name="Goeker M."/>
        </authorList>
    </citation>
    <scope>NUCLEOTIDE SEQUENCE [LARGE SCALE GENOMIC DNA]</scope>
    <source>
        <strain evidence="1 2">DSM 23382</strain>
    </source>
</reference>
<dbReference type="Gene3D" id="1.25.40.10">
    <property type="entry name" value="Tetratricopeptide repeat domain"/>
    <property type="match status" value="1"/>
</dbReference>
<dbReference type="Proteomes" id="UP000244081">
    <property type="component" value="Unassembled WGS sequence"/>
</dbReference>
<dbReference type="OrthoDB" id="8449264at2"/>
<gene>
    <name evidence="1" type="ORF">C8N35_111133</name>
</gene>
<keyword evidence="2" id="KW-1185">Reference proteome</keyword>
<dbReference type="InterPro" id="IPR011716">
    <property type="entry name" value="TPR-3"/>
</dbReference>
<protein>
    <submittedName>
        <fullName evidence="1">Tetratricopeptide repeat protein</fullName>
    </submittedName>
</protein>
<sequence length="189" mass="20270">MSIMDLGFSSGEDFSRLLAASAPQIEKIMESSGLAQDNRVRLMQAGYSPKEIFDLTDREVDALFQSGFQALGGGDLQGAQDTFGMLCKLDSLDARFPFALATTYQLQGKFETAAKLHVVALGLDATNVDGYLQLGECLLAARELDNARDVFEVAAALVERGHGEPAMKAQAEAMLSVISEASDARENAL</sequence>
<dbReference type="SUPFAM" id="SSF48452">
    <property type="entry name" value="TPR-like"/>
    <property type="match status" value="1"/>
</dbReference>
<dbReference type="RefSeq" id="WP_107991698.1">
    <property type="nucleotide sequence ID" value="NZ_QAYG01000011.1"/>
</dbReference>